<dbReference type="PANTHER" id="PTHR30231">
    <property type="entry name" value="DNA POLYMERASE III SUBUNIT EPSILON"/>
    <property type="match status" value="1"/>
</dbReference>
<keyword evidence="4" id="KW-0540">Nuclease</keyword>
<keyword evidence="4" id="KW-0378">Hydrolase</keyword>
<dbReference type="AlphaFoldDB" id="A0A937A3Q5"/>
<dbReference type="GO" id="GO:0008408">
    <property type="term" value="F:3'-5' exonuclease activity"/>
    <property type="evidence" value="ECO:0007669"/>
    <property type="project" value="TreeGrafter"/>
</dbReference>
<dbReference type="GO" id="GO:0005829">
    <property type="term" value="C:cytosol"/>
    <property type="evidence" value="ECO:0007669"/>
    <property type="project" value="TreeGrafter"/>
</dbReference>
<protein>
    <submittedName>
        <fullName evidence="4">3'-5' exonuclease</fullName>
    </submittedName>
</protein>
<dbReference type="CDD" id="cd06127">
    <property type="entry name" value="DEDDh"/>
    <property type="match status" value="1"/>
</dbReference>
<comment type="function">
    <text evidence="1">DNA polymerase III is a complex, multichain enzyme responsible for most of the replicative synthesis in bacteria. The epsilon subunit contain the editing function and is a proofreading 3'-5' exonuclease.</text>
</comment>
<dbReference type="Proteomes" id="UP000651057">
    <property type="component" value="Unassembled WGS sequence"/>
</dbReference>
<evidence type="ECO:0000259" key="3">
    <source>
        <dbReference type="SMART" id="SM00479"/>
    </source>
</evidence>
<dbReference type="GO" id="GO:0003677">
    <property type="term" value="F:DNA binding"/>
    <property type="evidence" value="ECO:0007669"/>
    <property type="project" value="InterPro"/>
</dbReference>
<dbReference type="InterPro" id="IPR006054">
    <property type="entry name" value="DnaQ"/>
</dbReference>
<comment type="caution">
    <text evidence="4">The sequence shown here is derived from an EMBL/GenBank/DDBJ whole genome shotgun (WGS) entry which is preliminary data.</text>
</comment>
<feature type="domain" description="Exonuclease" evidence="3">
    <location>
        <begin position="36"/>
        <end position="209"/>
    </location>
</feature>
<comment type="subunit">
    <text evidence="2">DNA polymerase III contains a core (composed of alpha, epsilon and theta chains) that associates with a tau subunit. This core dimerizes to form the POLIII' complex. PolIII' associates with the gamma complex (composed of gamma, delta, delta', psi and chi chains) and with the beta chain to form the complete DNA polymerase III complex.</text>
</comment>
<dbReference type="SUPFAM" id="SSF53098">
    <property type="entry name" value="Ribonuclease H-like"/>
    <property type="match status" value="1"/>
</dbReference>
<dbReference type="EMBL" id="JAERQJ010000003">
    <property type="protein sequence ID" value="MBL0683809.1"/>
    <property type="molecule type" value="Genomic_DNA"/>
</dbReference>
<name>A0A937A3Q5_9FLAO</name>
<dbReference type="Pfam" id="PF00929">
    <property type="entry name" value="RNase_T"/>
    <property type="match status" value="1"/>
</dbReference>
<dbReference type="NCBIfam" id="TIGR00573">
    <property type="entry name" value="dnaq"/>
    <property type="match status" value="1"/>
</dbReference>
<dbReference type="RefSeq" id="WP_201919154.1">
    <property type="nucleotide sequence ID" value="NZ_BAABAX010000005.1"/>
</dbReference>
<dbReference type="SMART" id="SM00479">
    <property type="entry name" value="EXOIII"/>
    <property type="match status" value="1"/>
</dbReference>
<dbReference type="GO" id="GO:0045004">
    <property type="term" value="P:DNA replication proofreading"/>
    <property type="evidence" value="ECO:0007669"/>
    <property type="project" value="TreeGrafter"/>
</dbReference>
<keyword evidence="4" id="KW-0269">Exonuclease</keyword>
<dbReference type="FunFam" id="3.30.420.10:FF:000045">
    <property type="entry name" value="3'-5' exonuclease DinG"/>
    <property type="match status" value="1"/>
</dbReference>
<dbReference type="InterPro" id="IPR012337">
    <property type="entry name" value="RNaseH-like_sf"/>
</dbReference>
<evidence type="ECO:0000313" key="5">
    <source>
        <dbReference type="Proteomes" id="UP000651057"/>
    </source>
</evidence>
<gene>
    <name evidence="4" type="ORF">JJQ60_09800</name>
</gene>
<evidence type="ECO:0000313" key="4">
    <source>
        <dbReference type="EMBL" id="MBL0683809.1"/>
    </source>
</evidence>
<reference evidence="4" key="1">
    <citation type="submission" date="2021-01" db="EMBL/GenBank/DDBJ databases">
        <authorList>
            <person name="Zhong Y.L."/>
        </authorList>
    </citation>
    <scope>NUCLEOTIDE SEQUENCE</scope>
    <source>
        <strain evidence="4">KCTC 23302</strain>
    </source>
</reference>
<accession>A0A937A3Q5</accession>
<dbReference type="InterPro" id="IPR036397">
    <property type="entry name" value="RNaseH_sf"/>
</dbReference>
<evidence type="ECO:0000256" key="1">
    <source>
        <dbReference type="ARBA" id="ARBA00025483"/>
    </source>
</evidence>
<dbReference type="GO" id="GO:0003887">
    <property type="term" value="F:DNA-directed DNA polymerase activity"/>
    <property type="evidence" value="ECO:0007669"/>
    <property type="project" value="InterPro"/>
</dbReference>
<evidence type="ECO:0000256" key="2">
    <source>
        <dbReference type="ARBA" id="ARBA00026073"/>
    </source>
</evidence>
<dbReference type="Gene3D" id="3.30.420.10">
    <property type="entry name" value="Ribonuclease H-like superfamily/Ribonuclease H"/>
    <property type="match status" value="1"/>
</dbReference>
<organism evidence="4 5">
    <name type="scientific">Aquimarina mytili</name>
    <dbReference type="NCBI Taxonomy" id="874423"/>
    <lineage>
        <taxon>Bacteria</taxon>
        <taxon>Pseudomonadati</taxon>
        <taxon>Bacteroidota</taxon>
        <taxon>Flavobacteriia</taxon>
        <taxon>Flavobacteriales</taxon>
        <taxon>Flavobacteriaceae</taxon>
        <taxon>Aquimarina</taxon>
    </lineage>
</organism>
<dbReference type="PANTHER" id="PTHR30231:SF41">
    <property type="entry name" value="DNA POLYMERASE III SUBUNIT EPSILON"/>
    <property type="match status" value="1"/>
</dbReference>
<keyword evidence="5" id="KW-1185">Reference proteome</keyword>
<sequence length="222" mass="25731">MKFWPKKNTENYPDFWKAYIQLFDKKPQKLGINDIRFIAFDTETTGFDYIDDRILSIGAVAIKNGSIDVVDQLEMYLDQEVFNEDTVEIHGIIKNSPYDKLPERKAIQLFITYIEDAVLIAHHAEFDRKMINRALQRFGLGKLKNKILDTGVLFKNSRHKVYANDSIKNYSLDELCNDLKIPKSDRHTASGDAFITGMAFLKILAKLKKDKSFDVDRLFRLA</sequence>
<dbReference type="InterPro" id="IPR013520">
    <property type="entry name" value="Ribonucl_H"/>
</dbReference>
<proteinExistence type="predicted"/>